<organism evidence="1 2">
    <name type="scientific">Ficus carica</name>
    <name type="common">Common fig</name>
    <dbReference type="NCBI Taxonomy" id="3494"/>
    <lineage>
        <taxon>Eukaryota</taxon>
        <taxon>Viridiplantae</taxon>
        <taxon>Streptophyta</taxon>
        <taxon>Embryophyta</taxon>
        <taxon>Tracheophyta</taxon>
        <taxon>Spermatophyta</taxon>
        <taxon>Magnoliopsida</taxon>
        <taxon>eudicotyledons</taxon>
        <taxon>Gunneridae</taxon>
        <taxon>Pentapetalae</taxon>
        <taxon>rosids</taxon>
        <taxon>fabids</taxon>
        <taxon>Rosales</taxon>
        <taxon>Moraceae</taxon>
        <taxon>Ficeae</taxon>
        <taxon>Ficus</taxon>
    </lineage>
</organism>
<gene>
    <name evidence="1" type="ORF">TIFTF001_010073</name>
</gene>
<dbReference type="EMBL" id="BTGU01000011">
    <property type="protein sequence ID" value="GMN40847.1"/>
    <property type="molecule type" value="Genomic_DNA"/>
</dbReference>
<evidence type="ECO:0000313" key="1">
    <source>
        <dbReference type="EMBL" id="GMN40847.1"/>
    </source>
</evidence>
<reference evidence="1" key="1">
    <citation type="submission" date="2023-07" db="EMBL/GenBank/DDBJ databases">
        <title>draft genome sequence of fig (Ficus carica).</title>
        <authorList>
            <person name="Takahashi T."/>
            <person name="Nishimura K."/>
        </authorList>
    </citation>
    <scope>NUCLEOTIDE SEQUENCE</scope>
</reference>
<keyword evidence="2" id="KW-1185">Reference proteome</keyword>
<protein>
    <submittedName>
        <fullName evidence="1">Uncharacterized protein</fullName>
    </submittedName>
</protein>
<evidence type="ECO:0000313" key="2">
    <source>
        <dbReference type="Proteomes" id="UP001187192"/>
    </source>
</evidence>
<sequence>MRKAIGSDLGKGMGAVGLERASCGGRGRLVAVVSGFFVGSGDLGCLKQRTRVGLACWAREG</sequence>
<dbReference type="AlphaFoldDB" id="A0AA87ZUV8"/>
<name>A0AA87ZUV8_FICCA</name>
<comment type="caution">
    <text evidence="1">The sequence shown here is derived from an EMBL/GenBank/DDBJ whole genome shotgun (WGS) entry which is preliminary data.</text>
</comment>
<proteinExistence type="predicted"/>
<dbReference type="Proteomes" id="UP001187192">
    <property type="component" value="Unassembled WGS sequence"/>
</dbReference>
<accession>A0AA87ZUV8</accession>